<evidence type="ECO:0000313" key="8">
    <source>
        <dbReference type="Proteomes" id="UP000051576"/>
    </source>
</evidence>
<keyword evidence="5" id="KW-0276">Fatty acid metabolism</keyword>
<evidence type="ECO:0000256" key="5">
    <source>
        <dbReference type="HAMAP-Rule" id="MF_01395"/>
    </source>
</evidence>
<dbReference type="PRINTS" id="PR01070">
    <property type="entry name" value="ACCCTRFRASEB"/>
</dbReference>
<comment type="function">
    <text evidence="5">Component of the acetyl coenzyme A carboxylase (ACC) complex. Biotin carboxylase (BC) catalyzes the carboxylation of biotin on its carrier protein (BCCP) and then the CO(2) group is transferred by the transcarboxylase to acetyl-CoA to form malonyl-CoA.</text>
</comment>
<dbReference type="GO" id="GO:0009317">
    <property type="term" value="C:acetyl-CoA carboxylase complex"/>
    <property type="evidence" value="ECO:0007669"/>
    <property type="project" value="InterPro"/>
</dbReference>
<comment type="cofactor">
    <cofactor evidence="5">
        <name>Zn(2+)</name>
        <dbReference type="ChEBI" id="CHEBI:29105"/>
    </cofactor>
    <text evidence="5">Binds 1 zinc ion per subunit.</text>
</comment>
<keyword evidence="5" id="KW-0067">ATP-binding</keyword>
<dbReference type="HAMAP" id="MF_01395">
    <property type="entry name" value="AcetylCoA_CT_beta"/>
    <property type="match status" value="1"/>
</dbReference>
<comment type="caution">
    <text evidence="7">The sequence shown here is derived from an EMBL/GenBank/DDBJ whole genome shotgun (WGS) entry which is preliminary data.</text>
</comment>
<dbReference type="EC" id="2.1.3.15" evidence="5"/>
<dbReference type="GO" id="GO:2001295">
    <property type="term" value="P:malonyl-CoA biosynthetic process"/>
    <property type="evidence" value="ECO:0007669"/>
    <property type="project" value="UniProtKB-UniRule"/>
</dbReference>
<proteinExistence type="inferred from homology"/>
<gene>
    <name evidence="5" type="primary">accD</name>
    <name evidence="7" type="ORF">FD21_GL000612</name>
</gene>
<keyword evidence="5" id="KW-0963">Cytoplasm</keyword>
<dbReference type="GO" id="GO:0003989">
    <property type="term" value="F:acetyl-CoA carboxylase activity"/>
    <property type="evidence" value="ECO:0007669"/>
    <property type="project" value="InterPro"/>
</dbReference>
<dbReference type="AlphaFoldDB" id="A0A0R2CAR9"/>
<evidence type="ECO:0000256" key="2">
    <source>
        <dbReference type="ARBA" id="ARBA00022679"/>
    </source>
</evidence>
<dbReference type="PATRIC" id="fig|1133569.4.peg.656"/>
<dbReference type="InterPro" id="IPR000438">
    <property type="entry name" value="Acetyl_CoA_COase_Trfase_b_su"/>
</dbReference>
<dbReference type="OrthoDB" id="9772975at2"/>
<reference evidence="7 8" key="1">
    <citation type="journal article" date="2015" name="Genome Announc.">
        <title>Expanding the biotechnology potential of lactobacilli through comparative genomics of 213 strains and associated genera.</title>
        <authorList>
            <person name="Sun Z."/>
            <person name="Harris H.M."/>
            <person name="McCann A."/>
            <person name="Guo C."/>
            <person name="Argimon S."/>
            <person name="Zhang W."/>
            <person name="Yang X."/>
            <person name="Jeffery I.B."/>
            <person name="Cooney J.C."/>
            <person name="Kagawa T.F."/>
            <person name="Liu W."/>
            <person name="Song Y."/>
            <person name="Salvetti E."/>
            <person name="Wrobel A."/>
            <person name="Rasinkangas P."/>
            <person name="Parkhill J."/>
            <person name="Rea M.C."/>
            <person name="O'Sullivan O."/>
            <person name="Ritari J."/>
            <person name="Douillard F.P."/>
            <person name="Paul Ross R."/>
            <person name="Yang R."/>
            <person name="Briner A.E."/>
            <person name="Felis G.E."/>
            <person name="de Vos W.M."/>
            <person name="Barrangou R."/>
            <person name="Klaenhammer T.R."/>
            <person name="Caufield P.W."/>
            <person name="Cui Y."/>
            <person name="Zhang H."/>
            <person name="O'Toole P.W."/>
        </authorList>
    </citation>
    <scope>NUCLEOTIDE SEQUENCE [LARGE SCALE GENOMIC DNA]</scope>
    <source>
        <strain evidence="7 8">DSM 20605</strain>
    </source>
</reference>
<dbReference type="UniPathway" id="UPA00655">
    <property type="reaction ID" value="UER00711"/>
</dbReference>
<dbReference type="EMBL" id="AYYX01000018">
    <property type="protein sequence ID" value="KRM88893.1"/>
    <property type="molecule type" value="Genomic_DNA"/>
</dbReference>
<dbReference type="NCBIfam" id="TIGR00515">
    <property type="entry name" value="accD"/>
    <property type="match status" value="1"/>
</dbReference>
<name>A0A0R2CAR9_9LACO</name>
<dbReference type="PANTHER" id="PTHR42995">
    <property type="entry name" value="ACETYL-COENZYME A CARBOXYLASE CARBOXYL TRANSFERASE SUBUNIT BETA, CHLOROPLASTIC"/>
    <property type="match status" value="1"/>
</dbReference>
<keyword evidence="5" id="KW-0275">Fatty acid biosynthesis</keyword>
<dbReference type="GO" id="GO:0008270">
    <property type="term" value="F:zinc ion binding"/>
    <property type="evidence" value="ECO:0007669"/>
    <property type="project" value="UniProtKB-UniRule"/>
</dbReference>
<keyword evidence="5" id="KW-0479">Metal-binding</keyword>
<dbReference type="STRING" id="1133569.FD21_GL000612"/>
<feature type="binding site" evidence="5">
    <location>
        <position position="33"/>
    </location>
    <ligand>
        <name>Zn(2+)</name>
        <dbReference type="ChEBI" id="CHEBI:29105"/>
    </ligand>
</feature>
<evidence type="ECO:0000313" key="7">
    <source>
        <dbReference type="EMBL" id="KRM88893.1"/>
    </source>
</evidence>
<dbReference type="GO" id="GO:0006633">
    <property type="term" value="P:fatty acid biosynthetic process"/>
    <property type="evidence" value="ECO:0007669"/>
    <property type="project" value="UniProtKB-KW"/>
</dbReference>
<keyword evidence="5" id="KW-0862">Zinc</keyword>
<protein>
    <recommendedName>
        <fullName evidence="5">Acetyl-coenzyme A carboxylase carboxyl transferase subunit beta</fullName>
        <shortName evidence="5">ACCase subunit beta</shortName>
        <shortName evidence="5">Acetyl-CoA carboxylase carboxyltransferase subunit beta</shortName>
        <ecNumber evidence="5">2.1.3.15</ecNumber>
    </recommendedName>
</protein>
<keyword evidence="4 5" id="KW-0443">Lipid metabolism</keyword>
<evidence type="ECO:0000256" key="4">
    <source>
        <dbReference type="ARBA" id="ARBA00023098"/>
    </source>
</evidence>
<keyword evidence="3 5" id="KW-0863">Zinc-finger</keyword>
<evidence type="ECO:0000259" key="6">
    <source>
        <dbReference type="PROSITE" id="PS50980"/>
    </source>
</evidence>
<dbReference type="SUPFAM" id="SSF52096">
    <property type="entry name" value="ClpP/crotonase"/>
    <property type="match status" value="1"/>
</dbReference>
<comment type="catalytic activity">
    <reaction evidence="5">
        <text>N(6)-carboxybiotinyl-L-lysyl-[protein] + acetyl-CoA = N(6)-biotinyl-L-lysyl-[protein] + malonyl-CoA</text>
        <dbReference type="Rhea" id="RHEA:54728"/>
        <dbReference type="Rhea" id="RHEA-COMP:10505"/>
        <dbReference type="Rhea" id="RHEA-COMP:10506"/>
        <dbReference type="ChEBI" id="CHEBI:57288"/>
        <dbReference type="ChEBI" id="CHEBI:57384"/>
        <dbReference type="ChEBI" id="CHEBI:83144"/>
        <dbReference type="ChEBI" id="CHEBI:83145"/>
        <dbReference type="EC" id="2.1.3.15"/>
    </reaction>
</comment>
<evidence type="ECO:0000256" key="1">
    <source>
        <dbReference type="ARBA" id="ARBA00022516"/>
    </source>
</evidence>
<dbReference type="eggNOG" id="COG0777">
    <property type="taxonomic scope" value="Bacteria"/>
</dbReference>
<feature type="binding site" evidence="5">
    <location>
        <position position="51"/>
    </location>
    <ligand>
        <name>Zn(2+)</name>
        <dbReference type="ChEBI" id="CHEBI:29105"/>
    </ligand>
</feature>
<feature type="binding site" evidence="5">
    <location>
        <position position="36"/>
    </location>
    <ligand>
        <name>Zn(2+)</name>
        <dbReference type="ChEBI" id="CHEBI:29105"/>
    </ligand>
</feature>
<accession>A0A0R2CAR9</accession>
<organism evidence="7 8">
    <name type="scientific">Liquorilactobacillus vini DSM 20605</name>
    <dbReference type="NCBI Taxonomy" id="1133569"/>
    <lineage>
        <taxon>Bacteria</taxon>
        <taxon>Bacillati</taxon>
        <taxon>Bacillota</taxon>
        <taxon>Bacilli</taxon>
        <taxon>Lactobacillales</taxon>
        <taxon>Lactobacillaceae</taxon>
        <taxon>Liquorilactobacillus</taxon>
    </lineage>
</organism>
<dbReference type="InterPro" id="IPR011762">
    <property type="entry name" value="COA_CT_N"/>
</dbReference>
<dbReference type="PROSITE" id="PS50980">
    <property type="entry name" value="COA_CT_NTER"/>
    <property type="match status" value="1"/>
</dbReference>
<feature type="binding site" evidence="5">
    <location>
        <position position="54"/>
    </location>
    <ligand>
        <name>Zn(2+)</name>
        <dbReference type="ChEBI" id="CHEBI:29105"/>
    </ligand>
</feature>
<dbReference type="Gene3D" id="3.90.226.10">
    <property type="entry name" value="2-enoyl-CoA Hydratase, Chain A, domain 1"/>
    <property type="match status" value="1"/>
</dbReference>
<keyword evidence="2 5" id="KW-0808">Transferase</keyword>
<dbReference type="GO" id="GO:0005524">
    <property type="term" value="F:ATP binding"/>
    <property type="evidence" value="ECO:0007669"/>
    <property type="project" value="UniProtKB-KW"/>
</dbReference>
<dbReference type="PANTHER" id="PTHR42995:SF5">
    <property type="entry name" value="ACETYL-COENZYME A CARBOXYLASE CARBOXYL TRANSFERASE SUBUNIT BETA, CHLOROPLASTIC"/>
    <property type="match status" value="1"/>
</dbReference>
<dbReference type="InterPro" id="IPR029045">
    <property type="entry name" value="ClpP/crotonase-like_dom_sf"/>
</dbReference>
<dbReference type="Pfam" id="PF01039">
    <property type="entry name" value="Carboxyl_trans"/>
    <property type="match status" value="1"/>
</dbReference>
<sequence>MQLFNELKNLSAKHIKVNKQASQKVPSGIWIACPKCHQSFYHKDLGQYKVCPNCQYGFRITARQRLNWLVDSFEEIDADLLTDDPLQFPDYQKKLIKSQQLTKLNDSVLTGFAQIQSEKFALGIMDPFFIMGSMGTITGEKLTRLFEKATQKQLPVVLFTASGGARMQEGIFSLMQMAKVSAAVKQHSDAGLLYVVILTDPTTGGVTASFAMQADITLAEPRSLIGFAGKRVIEQTTGQKIPSDLQDAETVLKHGFIDQIVLRSELKNKLKWLLEFHQRRDS</sequence>
<comment type="pathway">
    <text evidence="5">Lipid metabolism; malonyl-CoA biosynthesis; malonyl-CoA from acetyl-CoA: step 1/1.</text>
</comment>
<feature type="domain" description="CoA carboxyltransferase N-terminal" evidence="6">
    <location>
        <begin position="29"/>
        <end position="282"/>
    </location>
</feature>
<dbReference type="InterPro" id="IPR034733">
    <property type="entry name" value="AcCoA_carboxyl_beta"/>
</dbReference>
<comment type="caution">
    <text evidence="5">Lacks conserved residue(s) required for the propagation of feature annotation.</text>
</comment>
<comment type="subcellular location">
    <subcellularLocation>
        <location evidence="5">Cytoplasm</location>
    </subcellularLocation>
</comment>
<dbReference type="RefSeq" id="WP_010579490.1">
    <property type="nucleotide sequence ID" value="NZ_AHYZ01000012.1"/>
</dbReference>
<keyword evidence="8" id="KW-1185">Reference proteome</keyword>
<comment type="similarity">
    <text evidence="5">Belongs to the AccD/PCCB family.</text>
</comment>
<dbReference type="Proteomes" id="UP000051576">
    <property type="component" value="Unassembled WGS sequence"/>
</dbReference>
<keyword evidence="1 5" id="KW-0444">Lipid biosynthesis</keyword>
<comment type="subunit">
    <text evidence="5">Acetyl-CoA carboxylase is a heterohexamer composed of biotin carboxyl carrier protein (AccB), biotin carboxylase (AccC) and two subunits each of ACCase subunit alpha (AccA) and ACCase subunit beta (AccD).</text>
</comment>
<evidence type="ECO:0000256" key="3">
    <source>
        <dbReference type="ARBA" id="ARBA00022771"/>
    </source>
</evidence>
<dbReference type="GO" id="GO:0016743">
    <property type="term" value="F:carboxyl- or carbamoyltransferase activity"/>
    <property type="evidence" value="ECO:0007669"/>
    <property type="project" value="UniProtKB-UniRule"/>
</dbReference>
<keyword evidence="5" id="KW-0547">Nucleotide-binding</keyword>